<evidence type="ECO:0000256" key="1">
    <source>
        <dbReference type="SAM" id="MobiDB-lite"/>
    </source>
</evidence>
<reference evidence="3 4" key="1">
    <citation type="journal article" date="2017" name="Nat. Commun.">
        <title>In situ click chemistry generation of cyclooxygenase-2 inhibitors.</title>
        <authorList>
            <person name="Bhardwaj A."/>
            <person name="Kaur J."/>
            <person name="Wuest M."/>
            <person name="Wuest F."/>
        </authorList>
    </citation>
    <scope>NUCLEOTIDE SEQUENCE [LARGE SCALE GENOMIC DNA]</scope>
    <source>
        <strain evidence="3">S2_018_000_R2_106</strain>
    </source>
</reference>
<keyword evidence="2" id="KW-0812">Transmembrane</keyword>
<evidence type="ECO:0000313" key="4">
    <source>
        <dbReference type="Proteomes" id="UP000320948"/>
    </source>
</evidence>
<accession>A0A6N4RDN3</accession>
<comment type="caution">
    <text evidence="3">The sequence shown here is derived from an EMBL/GenBank/DDBJ whole genome shotgun (WGS) entry which is preliminary data.</text>
</comment>
<feature type="region of interest" description="Disordered" evidence="1">
    <location>
        <begin position="1"/>
        <end position="27"/>
    </location>
</feature>
<feature type="transmembrane region" description="Helical" evidence="2">
    <location>
        <begin position="41"/>
        <end position="64"/>
    </location>
</feature>
<name>A0A6N4RDN3_BLAVI</name>
<evidence type="ECO:0000313" key="3">
    <source>
        <dbReference type="EMBL" id="TKW61409.1"/>
    </source>
</evidence>
<sequence length="100" mass="11334">MTHDSHSPEQKTCCGSSSHAPTPAADNGCSCGCKTCRKPRYWLWILGFALFYVVSAAPLGLLAYTVKNTFDLNVFQYGGYHAYLSCIRESFYIDKYRREF</sequence>
<protein>
    <submittedName>
        <fullName evidence="3">Uncharacterized protein</fullName>
    </submittedName>
</protein>
<dbReference type="Proteomes" id="UP000320948">
    <property type="component" value="Unassembled WGS sequence"/>
</dbReference>
<keyword evidence="2" id="KW-1133">Transmembrane helix</keyword>
<proteinExistence type="predicted"/>
<evidence type="ECO:0000256" key="2">
    <source>
        <dbReference type="SAM" id="Phobius"/>
    </source>
</evidence>
<dbReference type="AlphaFoldDB" id="A0A6N4RDN3"/>
<gene>
    <name evidence="3" type="ORF">DI628_01955</name>
</gene>
<keyword evidence="2" id="KW-0472">Membrane</keyword>
<dbReference type="EMBL" id="VAFM01000001">
    <property type="protein sequence ID" value="TKW61409.1"/>
    <property type="molecule type" value="Genomic_DNA"/>
</dbReference>
<organism evidence="3 4">
    <name type="scientific">Blastochloris viridis</name>
    <name type="common">Rhodopseudomonas viridis</name>
    <dbReference type="NCBI Taxonomy" id="1079"/>
    <lineage>
        <taxon>Bacteria</taxon>
        <taxon>Pseudomonadati</taxon>
        <taxon>Pseudomonadota</taxon>
        <taxon>Alphaproteobacteria</taxon>
        <taxon>Hyphomicrobiales</taxon>
        <taxon>Blastochloridaceae</taxon>
        <taxon>Blastochloris</taxon>
    </lineage>
</organism>